<name>A0A3S1CG22_ELYCH</name>
<comment type="caution">
    <text evidence="1">The sequence shown here is derived from an EMBL/GenBank/DDBJ whole genome shotgun (WGS) entry which is preliminary data.</text>
</comment>
<sequence length="100" mass="11502">SSFLESVFSKCSVNLFKSIDFSIGSIDALTSLFFFEVEIRAFWFSNGTMITFAGRAFDRARRFRPCKDSDLSNVAMFTVNENLLQKKQRRQGQQVAFPPR</sequence>
<proteinExistence type="predicted"/>
<evidence type="ECO:0000313" key="2">
    <source>
        <dbReference type="Proteomes" id="UP000271974"/>
    </source>
</evidence>
<protein>
    <submittedName>
        <fullName evidence="1">Uncharacterized protein</fullName>
    </submittedName>
</protein>
<dbReference type="AlphaFoldDB" id="A0A3S1CG22"/>
<organism evidence="1 2">
    <name type="scientific">Elysia chlorotica</name>
    <name type="common">Eastern emerald elysia</name>
    <name type="synonym">Sea slug</name>
    <dbReference type="NCBI Taxonomy" id="188477"/>
    <lineage>
        <taxon>Eukaryota</taxon>
        <taxon>Metazoa</taxon>
        <taxon>Spiralia</taxon>
        <taxon>Lophotrochozoa</taxon>
        <taxon>Mollusca</taxon>
        <taxon>Gastropoda</taxon>
        <taxon>Heterobranchia</taxon>
        <taxon>Euthyneura</taxon>
        <taxon>Panpulmonata</taxon>
        <taxon>Sacoglossa</taxon>
        <taxon>Placobranchoidea</taxon>
        <taxon>Plakobranchidae</taxon>
        <taxon>Elysia</taxon>
    </lineage>
</organism>
<dbReference type="Proteomes" id="UP000271974">
    <property type="component" value="Unassembled WGS sequence"/>
</dbReference>
<gene>
    <name evidence="1" type="ORF">EGW08_000523</name>
</gene>
<keyword evidence="2" id="KW-1185">Reference proteome</keyword>
<reference evidence="1 2" key="1">
    <citation type="submission" date="2019-01" db="EMBL/GenBank/DDBJ databases">
        <title>A draft genome assembly of the solar-powered sea slug Elysia chlorotica.</title>
        <authorList>
            <person name="Cai H."/>
            <person name="Li Q."/>
            <person name="Fang X."/>
            <person name="Li J."/>
            <person name="Curtis N.E."/>
            <person name="Altenburger A."/>
            <person name="Shibata T."/>
            <person name="Feng M."/>
            <person name="Maeda T."/>
            <person name="Schwartz J.A."/>
            <person name="Shigenobu S."/>
            <person name="Lundholm N."/>
            <person name="Nishiyama T."/>
            <person name="Yang H."/>
            <person name="Hasebe M."/>
            <person name="Li S."/>
            <person name="Pierce S.K."/>
            <person name="Wang J."/>
        </authorList>
    </citation>
    <scope>NUCLEOTIDE SEQUENCE [LARGE SCALE GENOMIC DNA]</scope>
    <source>
        <strain evidence="1">EC2010</strain>
        <tissue evidence="1">Whole organism of an adult</tissue>
    </source>
</reference>
<evidence type="ECO:0000313" key="1">
    <source>
        <dbReference type="EMBL" id="RUS91697.1"/>
    </source>
</evidence>
<accession>A0A3S1CG22</accession>
<feature type="non-terminal residue" evidence="1">
    <location>
        <position position="1"/>
    </location>
</feature>
<dbReference type="EMBL" id="RQTK01000007">
    <property type="protein sequence ID" value="RUS91697.1"/>
    <property type="molecule type" value="Genomic_DNA"/>
</dbReference>